<evidence type="ECO:0000256" key="1">
    <source>
        <dbReference type="ARBA" id="ARBA00006226"/>
    </source>
</evidence>
<dbReference type="SUPFAM" id="SSF143011">
    <property type="entry name" value="RelE-like"/>
    <property type="match status" value="1"/>
</dbReference>
<comment type="caution">
    <text evidence="3">The sequence shown here is derived from an EMBL/GenBank/DDBJ whole genome shotgun (WGS) entry which is preliminary data.</text>
</comment>
<dbReference type="PANTHER" id="PTHR35601:SF1">
    <property type="entry name" value="TOXIN RELE"/>
    <property type="match status" value="1"/>
</dbReference>
<dbReference type="InterPro" id="IPR035093">
    <property type="entry name" value="RelE/ParE_toxin_dom_sf"/>
</dbReference>
<dbReference type="Pfam" id="PF05016">
    <property type="entry name" value="ParE_toxin"/>
    <property type="match status" value="1"/>
</dbReference>
<dbReference type="AlphaFoldDB" id="A0A7C2N8E0"/>
<reference evidence="3" key="1">
    <citation type="journal article" date="2020" name="mSystems">
        <title>Genome- and Community-Level Interaction Insights into Carbon Utilization and Element Cycling Functions of Hydrothermarchaeota in Hydrothermal Sediment.</title>
        <authorList>
            <person name="Zhou Z."/>
            <person name="Liu Y."/>
            <person name="Xu W."/>
            <person name="Pan J."/>
            <person name="Luo Z.H."/>
            <person name="Li M."/>
        </authorList>
    </citation>
    <scope>NUCLEOTIDE SEQUENCE [LARGE SCALE GENOMIC DNA]</scope>
    <source>
        <strain evidence="3">SpSt-299</strain>
    </source>
</reference>
<comment type="similarity">
    <text evidence="1">Belongs to the RelE toxin family.</text>
</comment>
<evidence type="ECO:0000256" key="2">
    <source>
        <dbReference type="ARBA" id="ARBA00022649"/>
    </source>
</evidence>
<accession>A0A7C2N8E0</accession>
<dbReference type="PANTHER" id="PTHR35601">
    <property type="entry name" value="TOXIN RELE"/>
    <property type="match status" value="1"/>
</dbReference>
<proteinExistence type="inferred from homology"/>
<organism evidence="3">
    <name type="scientific">Thermoanaerobaculum aquaticum</name>
    <dbReference type="NCBI Taxonomy" id="1312852"/>
    <lineage>
        <taxon>Bacteria</taxon>
        <taxon>Pseudomonadati</taxon>
        <taxon>Acidobacteriota</taxon>
        <taxon>Thermoanaerobaculia</taxon>
        <taxon>Thermoanaerobaculales</taxon>
        <taxon>Thermoanaerobaculaceae</taxon>
        <taxon>Thermoanaerobaculum</taxon>
    </lineage>
</organism>
<keyword evidence="2" id="KW-1277">Toxin-antitoxin system</keyword>
<sequence>MVKAVDVPKLDPTVRDRIRRAIESKLTHRPEHHAKPLAHTLAGLWCLRVGDWRVIFAIRGEEVWVLRIGHRREVYEQLDDREPAGS</sequence>
<dbReference type="InterPro" id="IPR007712">
    <property type="entry name" value="RelE/ParE_toxin"/>
</dbReference>
<evidence type="ECO:0000313" key="3">
    <source>
        <dbReference type="EMBL" id="HET46544.1"/>
    </source>
</evidence>
<dbReference type="EMBL" id="DSMR01000001">
    <property type="protein sequence ID" value="HET46544.1"/>
    <property type="molecule type" value="Genomic_DNA"/>
</dbReference>
<gene>
    <name evidence="3" type="ORF">ENQ31_00025</name>
</gene>
<dbReference type="Gene3D" id="3.30.2310.20">
    <property type="entry name" value="RelE-like"/>
    <property type="match status" value="1"/>
</dbReference>
<protein>
    <submittedName>
        <fullName evidence="3">Type II toxin-antitoxin system RelE/ParE family toxin</fullName>
    </submittedName>
</protein>
<name>A0A7C2N8E0_9BACT</name>